<protein>
    <submittedName>
        <fullName evidence="1">Uncharacterized protein</fullName>
    </submittedName>
</protein>
<name>A0A2U3L3D6_9FIRM</name>
<dbReference type="EMBL" id="OMOF01000288">
    <property type="protein sequence ID" value="SPF46401.1"/>
    <property type="molecule type" value="Genomic_DNA"/>
</dbReference>
<dbReference type="AlphaFoldDB" id="A0A2U3L3D6"/>
<accession>A0A2U3L3D6</accession>
<organism evidence="1 2">
    <name type="scientific">Candidatus Desulfosporosinus infrequens</name>
    <dbReference type="NCBI Taxonomy" id="2043169"/>
    <lineage>
        <taxon>Bacteria</taxon>
        <taxon>Bacillati</taxon>
        <taxon>Bacillota</taxon>
        <taxon>Clostridia</taxon>
        <taxon>Eubacteriales</taxon>
        <taxon>Desulfitobacteriaceae</taxon>
        <taxon>Desulfosporosinus</taxon>
    </lineage>
</organism>
<dbReference type="Proteomes" id="UP000238916">
    <property type="component" value="Unassembled WGS sequence"/>
</dbReference>
<sequence length="39" mass="4450">MIIKKQVALCAYANVLRNSEIKKDELREFVTIVSLVSVK</sequence>
<proteinExistence type="predicted"/>
<gene>
    <name evidence="1" type="ORF">SBF1_3580002</name>
</gene>
<evidence type="ECO:0000313" key="2">
    <source>
        <dbReference type="Proteomes" id="UP000238916"/>
    </source>
</evidence>
<reference evidence="2" key="1">
    <citation type="submission" date="2018-02" db="EMBL/GenBank/DDBJ databases">
        <authorList>
            <person name="Hausmann B."/>
        </authorList>
    </citation>
    <scope>NUCLEOTIDE SEQUENCE [LARGE SCALE GENOMIC DNA]</scope>
    <source>
        <strain evidence="2">Peat soil MAG SbF1</strain>
    </source>
</reference>
<evidence type="ECO:0000313" key="1">
    <source>
        <dbReference type="EMBL" id="SPF46401.1"/>
    </source>
</evidence>